<dbReference type="PROSITE" id="PS00059">
    <property type="entry name" value="ADH_ZINC"/>
    <property type="match status" value="1"/>
</dbReference>
<dbReference type="EMBL" id="VIWY01000006">
    <property type="protein sequence ID" value="TWG11482.1"/>
    <property type="molecule type" value="Genomic_DNA"/>
</dbReference>
<comment type="catalytic activity">
    <reaction evidence="6">
        <text>a primary alcohol + NADP(+) = an aldehyde + NADPH + H(+)</text>
        <dbReference type="Rhea" id="RHEA:15937"/>
        <dbReference type="ChEBI" id="CHEBI:15378"/>
        <dbReference type="ChEBI" id="CHEBI:15734"/>
        <dbReference type="ChEBI" id="CHEBI:17478"/>
        <dbReference type="ChEBI" id="CHEBI:57783"/>
        <dbReference type="ChEBI" id="CHEBI:58349"/>
        <dbReference type="EC" id="1.1.1.2"/>
    </reaction>
</comment>
<keyword evidence="4" id="KW-0560">Oxidoreductase</keyword>
<gene>
    <name evidence="10" type="ORF">FHX34_106212</name>
</gene>
<dbReference type="InterPro" id="IPR002328">
    <property type="entry name" value="ADH_Zn_CS"/>
</dbReference>
<comment type="cofactor">
    <cofactor evidence="1 7">
        <name>Zn(2+)</name>
        <dbReference type="ChEBI" id="CHEBI:29105"/>
    </cofactor>
</comment>
<dbReference type="Pfam" id="PF00107">
    <property type="entry name" value="ADH_zinc_N"/>
    <property type="match status" value="1"/>
</dbReference>
<dbReference type="InterPro" id="IPR013154">
    <property type="entry name" value="ADH-like_N"/>
</dbReference>
<dbReference type="FunFam" id="3.40.50.720:FF:000022">
    <property type="entry name" value="Cinnamyl alcohol dehydrogenase"/>
    <property type="match status" value="1"/>
</dbReference>
<dbReference type="Gene3D" id="3.40.50.720">
    <property type="entry name" value="NAD(P)-binding Rossmann-like Domain"/>
    <property type="match status" value="1"/>
</dbReference>
<feature type="domain" description="Enoyl reductase (ER)" evidence="9">
    <location>
        <begin position="11"/>
        <end position="339"/>
    </location>
</feature>
<dbReference type="Gene3D" id="3.90.180.10">
    <property type="entry name" value="Medium-chain alcohol dehydrogenases, catalytic domain"/>
    <property type="match status" value="1"/>
</dbReference>
<comment type="caution">
    <text evidence="10">The sequence shown here is derived from an EMBL/GenBank/DDBJ whole genome shotgun (WGS) entry which is preliminary data.</text>
</comment>
<keyword evidence="3 7" id="KW-0862">Zinc</keyword>
<dbReference type="RefSeq" id="WP_372443289.1">
    <property type="nucleotide sequence ID" value="NZ_BOMX01000134.1"/>
</dbReference>
<evidence type="ECO:0000256" key="5">
    <source>
        <dbReference type="ARBA" id="ARBA00024074"/>
    </source>
</evidence>
<dbReference type="InterPro" id="IPR036291">
    <property type="entry name" value="NAD(P)-bd_dom_sf"/>
</dbReference>
<evidence type="ECO:0000313" key="10">
    <source>
        <dbReference type="EMBL" id="TWG11482.1"/>
    </source>
</evidence>
<comment type="similarity">
    <text evidence="7">Belongs to the zinc-containing alcohol dehydrogenase family.</text>
</comment>
<keyword evidence="2 7" id="KW-0479">Metal-binding</keyword>
<evidence type="ECO:0000256" key="4">
    <source>
        <dbReference type="ARBA" id="ARBA00023002"/>
    </source>
</evidence>
<dbReference type="EC" id="1.1.1.2" evidence="5"/>
<evidence type="ECO:0000313" key="11">
    <source>
        <dbReference type="Proteomes" id="UP000320239"/>
    </source>
</evidence>
<proteinExistence type="inferred from homology"/>
<evidence type="ECO:0000256" key="6">
    <source>
        <dbReference type="ARBA" id="ARBA00048262"/>
    </source>
</evidence>
<name>A0A561VIP4_ACTTI</name>
<dbReference type="InterPro" id="IPR047109">
    <property type="entry name" value="CAD-like"/>
</dbReference>
<keyword evidence="11" id="KW-1185">Reference proteome</keyword>
<evidence type="ECO:0000256" key="7">
    <source>
        <dbReference type="RuleBase" id="RU361277"/>
    </source>
</evidence>
<evidence type="ECO:0000256" key="2">
    <source>
        <dbReference type="ARBA" id="ARBA00022723"/>
    </source>
</evidence>
<evidence type="ECO:0000256" key="1">
    <source>
        <dbReference type="ARBA" id="ARBA00001947"/>
    </source>
</evidence>
<evidence type="ECO:0000256" key="8">
    <source>
        <dbReference type="SAM" id="MobiDB-lite"/>
    </source>
</evidence>
<accession>A0A561VIP4</accession>
<organism evidence="10 11">
    <name type="scientific">Actinoplanes teichomyceticus</name>
    <dbReference type="NCBI Taxonomy" id="1867"/>
    <lineage>
        <taxon>Bacteria</taxon>
        <taxon>Bacillati</taxon>
        <taxon>Actinomycetota</taxon>
        <taxon>Actinomycetes</taxon>
        <taxon>Micromonosporales</taxon>
        <taxon>Micromonosporaceae</taxon>
        <taxon>Actinoplanes</taxon>
    </lineage>
</organism>
<evidence type="ECO:0000256" key="3">
    <source>
        <dbReference type="ARBA" id="ARBA00022833"/>
    </source>
</evidence>
<feature type="region of interest" description="Disordered" evidence="8">
    <location>
        <begin position="1"/>
        <end position="24"/>
    </location>
</feature>
<dbReference type="AlphaFoldDB" id="A0A561VIP4"/>
<dbReference type="InterPro" id="IPR013149">
    <property type="entry name" value="ADH-like_C"/>
</dbReference>
<dbReference type="SUPFAM" id="SSF51735">
    <property type="entry name" value="NAD(P)-binding Rossmann-fold domains"/>
    <property type="match status" value="1"/>
</dbReference>
<dbReference type="GO" id="GO:0008106">
    <property type="term" value="F:alcohol dehydrogenase (NADP+) activity"/>
    <property type="evidence" value="ECO:0007669"/>
    <property type="project" value="UniProtKB-EC"/>
</dbReference>
<dbReference type="GO" id="GO:0008270">
    <property type="term" value="F:zinc ion binding"/>
    <property type="evidence" value="ECO:0007669"/>
    <property type="project" value="InterPro"/>
</dbReference>
<evidence type="ECO:0000259" key="9">
    <source>
        <dbReference type="SMART" id="SM00829"/>
    </source>
</evidence>
<dbReference type="InterPro" id="IPR011032">
    <property type="entry name" value="GroES-like_sf"/>
</dbReference>
<sequence>MATVHARSTAGPGKPFTPTMIERRDPGPHDVVIDIAYCGVCHSDIHSARGDWDFTVFPLVPGHEITGTVSAVGSQVTKFAVGDRAGVGCLVDSCRSCDSCAAGEEQHCDAIAWTYSGVGPDGRTTDGGYSEKIVVDENYTLHISPGLDLAAAAPLLCAGVTLYSPLRRWGAGPGKRVAILGLGGLGHLGVKLAHAMGAEVTVLTRSQAKRADSRRLGADHVVVTDPAATAALAGTFDLAISTRAAGLDLNADLNLLRRGGVLVNLGMPNETLSFSPGALNGARRIVAGSMIGGIAETQETLDFCATHDISADVELITAEQIDDAYDRAIAGDIRYRFVIDASTLRP</sequence>
<dbReference type="SUPFAM" id="SSF50129">
    <property type="entry name" value="GroES-like"/>
    <property type="match status" value="1"/>
</dbReference>
<reference evidence="10 11" key="1">
    <citation type="submission" date="2019-06" db="EMBL/GenBank/DDBJ databases">
        <title>Sequencing the genomes of 1000 actinobacteria strains.</title>
        <authorList>
            <person name="Klenk H.-P."/>
        </authorList>
    </citation>
    <scope>NUCLEOTIDE SEQUENCE [LARGE SCALE GENOMIC DNA]</scope>
    <source>
        <strain evidence="10 11">DSM 43866</strain>
    </source>
</reference>
<dbReference type="Proteomes" id="UP000320239">
    <property type="component" value="Unassembled WGS sequence"/>
</dbReference>
<dbReference type="InterPro" id="IPR020843">
    <property type="entry name" value="ER"/>
</dbReference>
<dbReference type="PANTHER" id="PTHR42683">
    <property type="entry name" value="ALDEHYDE REDUCTASE"/>
    <property type="match status" value="1"/>
</dbReference>
<dbReference type="SMART" id="SM00829">
    <property type="entry name" value="PKS_ER"/>
    <property type="match status" value="1"/>
</dbReference>
<dbReference type="CDD" id="cd05283">
    <property type="entry name" value="CAD1"/>
    <property type="match status" value="1"/>
</dbReference>
<protein>
    <recommendedName>
        <fullName evidence="5">alcohol dehydrogenase (NADP(+))</fullName>
        <ecNumber evidence="5">1.1.1.2</ecNumber>
    </recommendedName>
</protein>
<dbReference type="Pfam" id="PF08240">
    <property type="entry name" value="ADH_N"/>
    <property type="match status" value="1"/>
</dbReference>